<evidence type="ECO:0000313" key="2">
    <source>
        <dbReference type="Proteomes" id="UP001186944"/>
    </source>
</evidence>
<gene>
    <name evidence="1" type="ORF">FSP39_009243</name>
</gene>
<dbReference type="AlphaFoldDB" id="A0AA88YCI8"/>
<keyword evidence="2" id="KW-1185">Reference proteome</keyword>
<comment type="caution">
    <text evidence="1">The sequence shown here is derived from an EMBL/GenBank/DDBJ whole genome shotgun (WGS) entry which is preliminary data.</text>
</comment>
<organism evidence="1 2">
    <name type="scientific">Pinctada imbricata</name>
    <name type="common">Atlantic pearl-oyster</name>
    <name type="synonym">Pinctada martensii</name>
    <dbReference type="NCBI Taxonomy" id="66713"/>
    <lineage>
        <taxon>Eukaryota</taxon>
        <taxon>Metazoa</taxon>
        <taxon>Spiralia</taxon>
        <taxon>Lophotrochozoa</taxon>
        <taxon>Mollusca</taxon>
        <taxon>Bivalvia</taxon>
        <taxon>Autobranchia</taxon>
        <taxon>Pteriomorphia</taxon>
        <taxon>Pterioida</taxon>
        <taxon>Pterioidea</taxon>
        <taxon>Pteriidae</taxon>
        <taxon>Pinctada</taxon>
    </lineage>
</organism>
<protein>
    <submittedName>
        <fullName evidence="1">Uncharacterized protein</fullName>
    </submittedName>
</protein>
<proteinExistence type="predicted"/>
<dbReference type="Proteomes" id="UP001186944">
    <property type="component" value="Unassembled WGS sequence"/>
</dbReference>
<reference evidence="1" key="1">
    <citation type="submission" date="2019-08" db="EMBL/GenBank/DDBJ databases">
        <title>The improved chromosome-level genome for the pearl oyster Pinctada fucata martensii using PacBio sequencing and Hi-C.</title>
        <authorList>
            <person name="Zheng Z."/>
        </authorList>
    </citation>
    <scope>NUCLEOTIDE SEQUENCE</scope>
    <source>
        <strain evidence="1">ZZ-2019</strain>
        <tissue evidence="1">Adductor muscle</tissue>
    </source>
</reference>
<evidence type="ECO:0000313" key="1">
    <source>
        <dbReference type="EMBL" id="KAK3102163.1"/>
    </source>
</evidence>
<dbReference type="EMBL" id="VSWD01000005">
    <property type="protein sequence ID" value="KAK3102163.1"/>
    <property type="molecule type" value="Genomic_DNA"/>
</dbReference>
<name>A0AA88YCI8_PINIB</name>
<sequence length="354" mass="41051">MAESSDTSVYYSCESCGTTVDLSRHDFFSDYDDEIYQYLLENDYLYYHSPEDCYSSFEKVVPVSVNCVNDDCEDAITIKLLVKASPEWEDDDLFSEYVPDHSSFEIEVLHVLPPESDSDFDDYIDVDIGVHSDVSKYKDLRIICKTKMNMNYCYMAYDEQGKRLLRPIFNTQRNECCWPKDTETSFDIGSLVTFNVIQYPDDDEDNPTPYPHAYQDTVVERDARPVSPKYSPPWNFGSLEVIAKKHVHDIFPLNLLKQNKYILEKSICDSAGILLTTEENICFRTTYGKKRLIIFDVNNKYNFRITAETFDKPIPQRHRKCLVILGLGRPFSGTGDRHFKPARCYILVIGIKII</sequence>
<accession>A0AA88YCI8</accession>